<dbReference type="EMBL" id="RJOO01000003">
    <property type="protein sequence ID" value="RSJ23170.1"/>
    <property type="molecule type" value="Genomic_DNA"/>
</dbReference>
<dbReference type="Proteomes" id="UP000267137">
    <property type="component" value="Unassembled WGS sequence"/>
</dbReference>
<proteinExistence type="predicted"/>
<dbReference type="RefSeq" id="WP_125442451.1">
    <property type="nucleotide sequence ID" value="NZ_RJOO01000003.1"/>
</dbReference>
<dbReference type="AlphaFoldDB" id="A0AAE8G093"/>
<reference evidence="1 2" key="1">
    <citation type="submission" date="2018-11" db="EMBL/GenBank/DDBJ databases">
        <title>Species Designations Belie Phenotypic and Genotypic Heterogeneity in Oral Streptococci.</title>
        <authorList>
            <person name="Velsko I."/>
        </authorList>
    </citation>
    <scope>NUCLEOTIDE SEQUENCE [LARGE SCALE GENOMIC DNA]</scope>
    <source>
        <strain evidence="1 2">KLC02</strain>
    </source>
</reference>
<comment type="caution">
    <text evidence="1">The sequence shown here is derived from an EMBL/GenBank/DDBJ whole genome shotgun (WGS) entry which is preliminary data.</text>
</comment>
<evidence type="ECO:0000313" key="2">
    <source>
        <dbReference type="Proteomes" id="UP000267137"/>
    </source>
</evidence>
<name>A0AAE8G093_STRIT</name>
<organism evidence="1 2">
    <name type="scientific">Streptococcus intermedius</name>
    <dbReference type="NCBI Taxonomy" id="1338"/>
    <lineage>
        <taxon>Bacteria</taxon>
        <taxon>Bacillati</taxon>
        <taxon>Bacillota</taxon>
        <taxon>Bacilli</taxon>
        <taxon>Lactobacillales</taxon>
        <taxon>Streptococcaceae</taxon>
        <taxon>Streptococcus</taxon>
        <taxon>Streptococcus anginosus group</taxon>
    </lineage>
</organism>
<evidence type="ECO:0000313" key="1">
    <source>
        <dbReference type="EMBL" id="RSJ23170.1"/>
    </source>
</evidence>
<gene>
    <name evidence="1" type="ORF">D8827_05820</name>
</gene>
<sequence length="116" mass="14114">MKFLDLFAGIQTSWQLSRSQCGCGDSKGIEMKLKINRRDSFQKDYEYCYVIFCTCDGADCSIQIFDNFIQIDDFEEFSYWFEQQIYYLTDEQFEKINGIWLRMMVKHYYRRDELAF</sequence>
<protein>
    <submittedName>
        <fullName evidence="1">Uncharacterized protein</fullName>
    </submittedName>
</protein>
<accession>A0AAE8G093</accession>